<sequence>MTSLTSPNMQTANYSVLNNWCYHLLPNCTKNKDREVAHYTQNRKVSQPQKMERHPTVNTIDSCYGNDTKYRLLIGRKC</sequence>
<name>A0AAV8VAE2_9CUCU</name>
<reference evidence="1 2" key="1">
    <citation type="journal article" date="2023" name="Insect Mol. Biol.">
        <title>Genome sequencing provides insights into the evolution of gene families encoding plant cell wall-degrading enzymes in longhorned beetles.</title>
        <authorList>
            <person name="Shin N.R."/>
            <person name="Okamura Y."/>
            <person name="Kirsch R."/>
            <person name="Pauchet Y."/>
        </authorList>
    </citation>
    <scope>NUCLEOTIDE SEQUENCE [LARGE SCALE GENOMIC DNA]</scope>
    <source>
        <strain evidence="1">EAD_L_NR</strain>
    </source>
</reference>
<dbReference type="AlphaFoldDB" id="A0AAV8VAE2"/>
<evidence type="ECO:0000313" key="1">
    <source>
        <dbReference type="EMBL" id="KAJ8911154.1"/>
    </source>
</evidence>
<keyword evidence="2" id="KW-1185">Reference proteome</keyword>
<proteinExistence type="predicted"/>
<gene>
    <name evidence="1" type="ORF">NQ315_008339</name>
</gene>
<accession>A0AAV8VAE2</accession>
<protein>
    <submittedName>
        <fullName evidence="1">Uncharacterized protein</fullName>
    </submittedName>
</protein>
<dbReference type="Proteomes" id="UP001159042">
    <property type="component" value="Unassembled WGS sequence"/>
</dbReference>
<evidence type="ECO:0000313" key="2">
    <source>
        <dbReference type="Proteomes" id="UP001159042"/>
    </source>
</evidence>
<dbReference type="EMBL" id="JANEYG010000213">
    <property type="protein sequence ID" value="KAJ8911154.1"/>
    <property type="molecule type" value="Genomic_DNA"/>
</dbReference>
<organism evidence="1 2">
    <name type="scientific">Exocentrus adspersus</name>
    <dbReference type="NCBI Taxonomy" id="1586481"/>
    <lineage>
        <taxon>Eukaryota</taxon>
        <taxon>Metazoa</taxon>
        <taxon>Ecdysozoa</taxon>
        <taxon>Arthropoda</taxon>
        <taxon>Hexapoda</taxon>
        <taxon>Insecta</taxon>
        <taxon>Pterygota</taxon>
        <taxon>Neoptera</taxon>
        <taxon>Endopterygota</taxon>
        <taxon>Coleoptera</taxon>
        <taxon>Polyphaga</taxon>
        <taxon>Cucujiformia</taxon>
        <taxon>Chrysomeloidea</taxon>
        <taxon>Cerambycidae</taxon>
        <taxon>Lamiinae</taxon>
        <taxon>Acanthocinini</taxon>
        <taxon>Exocentrus</taxon>
    </lineage>
</organism>
<comment type="caution">
    <text evidence="1">The sequence shown here is derived from an EMBL/GenBank/DDBJ whole genome shotgun (WGS) entry which is preliminary data.</text>
</comment>